<reference evidence="4" key="1">
    <citation type="submission" date="2018-04" db="EMBL/GenBank/DDBJ databases">
        <authorList>
            <person name="Cornet L."/>
        </authorList>
    </citation>
    <scope>NUCLEOTIDE SEQUENCE [LARGE SCALE GENOMIC DNA]</scope>
</reference>
<feature type="domain" description="Organic solvent tolerance-like N-terminal" evidence="2">
    <location>
        <begin position="37"/>
        <end position="109"/>
    </location>
</feature>
<dbReference type="AlphaFoldDB" id="A0A2W4X255"/>
<feature type="region of interest" description="Disordered" evidence="1">
    <location>
        <begin position="129"/>
        <end position="161"/>
    </location>
</feature>
<comment type="caution">
    <text evidence="3">The sequence shown here is derived from an EMBL/GenBank/DDBJ whole genome shotgun (WGS) entry which is preliminary data.</text>
</comment>
<proteinExistence type="predicted"/>
<evidence type="ECO:0000259" key="2">
    <source>
        <dbReference type="Pfam" id="PF03968"/>
    </source>
</evidence>
<dbReference type="Pfam" id="PF03968">
    <property type="entry name" value="LptD_N"/>
    <property type="match status" value="1"/>
</dbReference>
<dbReference type="EMBL" id="QBMP01000178">
    <property type="protein sequence ID" value="PZO50920.1"/>
    <property type="molecule type" value="Genomic_DNA"/>
</dbReference>
<protein>
    <recommendedName>
        <fullName evidence="2">Organic solvent tolerance-like N-terminal domain-containing protein</fullName>
    </recommendedName>
</protein>
<evidence type="ECO:0000256" key="1">
    <source>
        <dbReference type="SAM" id="MobiDB-lite"/>
    </source>
</evidence>
<evidence type="ECO:0000313" key="3">
    <source>
        <dbReference type="EMBL" id="PZO50920.1"/>
    </source>
</evidence>
<reference evidence="3 4" key="2">
    <citation type="submission" date="2018-06" db="EMBL/GenBank/DDBJ databases">
        <title>Metagenomic assembly of (sub)arctic Cyanobacteria and their associated microbiome from non-axenic cultures.</title>
        <authorList>
            <person name="Baurain D."/>
        </authorList>
    </citation>
    <scope>NUCLEOTIDE SEQUENCE [LARGE SCALE GENOMIC DNA]</scope>
    <source>
        <strain evidence="3">ULC027bin1</strain>
    </source>
</reference>
<dbReference type="InterPro" id="IPR005653">
    <property type="entry name" value="OstA-like_N"/>
</dbReference>
<accession>A0A2W4X255</accession>
<dbReference type="Gene3D" id="2.60.450.10">
    <property type="entry name" value="Lipopolysaccharide (LPS) transport protein A like domain"/>
    <property type="match status" value="1"/>
</dbReference>
<sequence length="161" mass="17159">MVASAIALTLPFVSSKSFWPTALPVQAQSSGGGAIQMRAARVEANSNTGIVTAIGNVRIDYPNRQIFSTSAQAQYYSREQRIVLSGNVYVDQEGNTLKAETVTYLITEGRFVATPSANNQVEAVYNLPEEPTPAPTVEAAPAPLSIPAPPPELPDELSSIR</sequence>
<evidence type="ECO:0000313" key="4">
    <source>
        <dbReference type="Proteomes" id="UP000249794"/>
    </source>
</evidence>
<organism evidence="3 4">
    <name type="scientific">Phormidesmis priestleyi</name>
    <dbReference type="NCBI Taxonomy" id="268141"/>
    <lineage>
        <taxon>Bacteria</taxon>
        <taxon>Bacillati</taxon>
        <taxon>Cyanobacteriota</taxon>
        <taxon>Cyanophyceae</taxon>
        <taxon>Leptolyngbyales</taxon>
        <taxon>Leptolyngbyaceae</taxon>
        <taxon>Phormidesmis</taxon>
    </lineage>
</organism>
<dbReference type="Proteomes" id="UP000249794">
    <property type="component" value="Unassembled WGS sequence"/>
</dbReference>
<name>A0A2W4X255_9CYAN</name>
<gene>
    <name evidence="3" type="ORF">DCF15_15325</name>
</gene>